<feature type="compositionally biased region" description="Low complexity" evidence="1">
    <location>
        <begin position="129"/>
        <end position="142"/>
    </location>
</feature>
<evidence type="ECO:0000256" key="1">
    <source>
        <dbReference type="SAM" id="MobiDB-lite"/>
    </source>
</evidence>
<dbReference type="Proteomes" id="UP000018050">
    <property type="component" value="Unassembled WGS sequence"/>
</dbReference>
<reference evidence="2" key="2">
    <citation type="submission" date="2013-10" db="EMBL/GenBank/DDBJ databases">
        <authorList>
            <person name="Aslett M."/>
        </authorList>
    </citation>
    <scope>NUCLEOTIDE SEQUENCE [LARGE SCALE GENOMIC DNA]</scope>
    <source>
        <strain evidence="2">Houghton</strain>
    </source>
</reference>
<dbReference type="RefSeq" id="XP_013249126.1">
    <property type="nucleotide sequence ID" value="XM_013393672.1"/>
</dbReference>
<evidence type="ECO:0000313" key="2">
    <source>
        <dbReference type="EMBL" id="CDI81026.1"/>
    </source>
</evidence>
<gene>
    <name evidence="2" type="ORF">EAH_00058210</name>
</gene>
<organism evidence="2 3">
    <name type="scientific">Eimeria acervulina</name>
    <name type="common">Coccidian parasite</name>
    <dbReference type="NCBI Taxonomy" id="5801"/>
    <lineage>
        <taxon>Eukaryota</taxon>
        <taxon>Sar</taxon>
        <taxon>Alveolata</taxon>
        <taxon>Apicomplexa</taxon>
        <taxon>Conoidasida</taxon>
        <taxon>Coccidia</taxon>
        <taxon>Eucoccidiorida</taxon>
        <taxon>Eimeriorina</taxon>
        <taxon>Eimeriidae</taxon>
        <taxon>Eimeria</taxon>
    </lineage>
</organism>
<dbReference type="OrthoDB" id="333133at2759"/>
<protein>
    <submittedName>
        <fullName evidence="2">Uncharacterized protein</fullName>
    </submittedName>
</protein>
<name>U6GLE9_EIMAC</name>
<reference evidence="2" key="1">
    <citation type="submission" date="2013-10" db="EMBL/GenBank/DDBJ databases">
        <title>Genomic analysis of the causative agents of coccidiosis in chickens.</title>
        <authorList>
            <person name="Reid A.J."/>
            <person name="Blake D."/>
            <person name="Billington K."/>
            <person name="Browne H."/>
            <person name="Dunn M."/>
            <person name="Hung S."/>
            <person name="Kawahara F."/>
            <person name="Miranda-Saavedra D."/>
            <person name="Mourier T."/>
            <person name="Nagra H."/>
            <person name="Otto T.D."/>
            <person name="Rawlings N."/>
            <person name="Sanchez A."/>
            <person name="Sanders M."/>
            <person name="Subramaniam C."/>
            <person name="Tay Y."/>
            <person name="Dear P."/>
            <person name="Doerig C."/>
            <person name="Gruber A."/>
            <person name="Parkinson J."/>
            <person name="Shirley M."/>
            <person name="Wan K.L."/>
            <person name="Berriman M."/>
            <person name="Tomley F."/>
            <person name="Pain A."/>
        </authorList>
    </citation>
    <scope>NUCLEOTIDE SEQUENCE [LARGE SCALE GENOMIC DNA]</scope>
    <source>
        <strain evidence="2">Houghton</strain>
    </source>
</reference>
<feature type="compositionally biased region" description="Low complexity" evidence="1">
    <location>
        <begin position="149"/>
        <end position="160"/>
    </location>
</feature>
<sequence length="160" mass="17440">MQLPAAAVLFLVPAFALQSAFMRLFRLRSVERLLHFVPEGLRPLQQTYIEMLQRRQPALIAAWNRRSADPKYSDAVAEATAGGAAATSRAMVELWRDMTRNTPAAAAAAAAATNAAGVQPHKMKTWAEQVVAARKQQQQQQHRQQHPTSAAASAAQRAAS</sequence>
<feature type="region of interest" description="Disordered" evidence="1">
    <location>
        <begin position="129"/>
        <end position="160"/>
    </location>
</feature>
<evidence type="ECO:0000313" key="3">
    <source>
        <dbReference type="Proteomes" id="UP000018050"/>
    </source>
</evidence>
<accession>U6GLE9</accession>
<dbReference type="GeneID" id="25273891"/>
<proteinExistence type="predicted"/>
<dbReference type="AlphaFoldDB" id="U6GLE9"/>
<dbReference type="EMBL" id="HG671449">
    <property type="protein sequence ID" value="CDI81026.1"/>
    <property type="molecule type" value="Genomic_DNA"/>
</dbReference>
<keyword evidence="3" id="KW-1185">Reference proteome</keyword>
<dbReference type="VEuPathDB" id="ToxoDB:EAH_00058210"/>